<evidence type="ECO:0000256" key="4">
    <source>
        <dbReference type="ARBA" id="ARBA00022679"/>
    </source>
</evidence>
<dbReference type="GO" id="GO:0009307">
    <property type="term" value="P:DNA restriction-modification system"/>
    <property type="evidence" value="ECO:0007669"/>
    <property type="project" value="UniProtKB-KW"/>
</dbReference>
<evidence type="ECO:0000313" key="10">
    <source>
        <dbReference type="EMBL" id="AOP51595.1"/>
    </source>
</evidence>
<dbReference type="SUPFAM" id="SSF53335">
    <property type="entry name" value="S-adenosyl-L-methionine-dependent methyltransferases"/>
    <property type="match status" value="1"/>
</dbReference>
<dbReference type="Pfam" id="PF02384">
    <property type="entry name" value="N6_Mtase"/>
    <property type="match status" value="1"/>
</dbReference>
<dbReference type="GO" id="GO:0009007">
    <property type="term" value="F:site-specific DNA-methyltransferase (adenine-specific) activity"/>
    <property type="evidence" value="ECO:0007669"/>
    <property type="project" value="UniProtKB-EC"/>
</dbReference>
<dbReference type="InterPro" id="IPR029063">
    <property type="entry name" value="SAM-dependent_MTases_sf"/>
</dbReference>
<dbReference type="GO" id="GO:0008170">
    <property type="term" value="F:N-methyltransferase activity"/>
    <property type="evidence" value="ECO:0007669"/>
    <property type="project" value="InterPro"/>
</dbReference>
<accession>A0A1D7VXT2</accession>
<evidence type="ECO:0000259" key="9">
    <source>
        <dbReference type="Pfam" id="PF12161"/>
    </source>
</evidence>
<dbReference type="InterPro" id="IPR003356">
    <property type="entry name" value="DNA_methylase_A-5"/>
</dbReference>
<dbReference type="AlphaFoldDB" id="A0A1D7VXT2"/>
<proteinExistence type="inferred from homology"/>
<dbReference type="InterPro" id="IPR038333">
    <property type="entry name" value="T1MK-like_N_sf"/>
</dbReference>
<protein>
    <recommendedName>
        <fullName evidence="2">site-specific DNA-methyltransferase (adenine-specific)</fullName>
        <ecNumber evidence="2">2.1.1.72</ecNumber>
    </recommendedName>
</protein>
<name>A0A1D7VXT2_9ACTN</name>
<dbReference type="InterPro" id="IPR051537">
    <property type="entry name" value="DNA_Adenine_Mtase"/>
</dbReference>
<sequence length="789" mass="87993">MDAGQYKDYILTLLFVKYVSDKAKADPDSLIDVPPGGSFDDMVAAKGDKEIGDRFNKIISRLAEANDLRNVIDLADFNDEEKLGKGKEIQDRLSKLVTIFSDLDFRGSRAEGDDLLGDAYEYLMRHFATESGKSKGQFYTPAEVSRVLAKVVGITKDTRQDQTVYDPTCGSGSLLLKVADETSRGISIYGQEKDNATWALSKMNMILHGYAAEHVILKGDTITSPQFTSGNVLQTFDFAVANPPFSLKSWSNGLELEYGRFEYGRPPEKNGDYAFLLHILKSLKSTGKAAVILPHGVLFRGNAEADIRQRLLKQGFIKGIIGLPSNLFYGTGIPACIIVLDKENAAGRTGVFMIDASKGFIKDGNKNRLRSQDIHKIVDVFTKQTTIDCYSRMVLLSEIADPKNDYNLNIPRYIDSSEPEDIQDLHAHLHGGIPDRDLDALNGYWDAFPKLRDQLFQPNRPGYSDLTIDVSKVQQAVLDSPEFQKFTQEAREIITEWFAAHRKKLEEIDETTRPNGLIAALGDDLLARFKPVPLLDEYDVYEQLMTYWHDAMHDDVFMVMNDGWLEAAKPRKIVVDKDRKLSETPDLVVGTGRSAEKYKMDLLPPNLIVERYFAKERAEVDELMSVSEEASRLVEEYVEEHAVEGGLLAEAMDGEKINKALASARLKKARHEGADADEVAVLSHLIKLYNAEAVAKKEFKEAEAALNLATLKKYGDLTERDVRTLVLDDKWAAVIRDRVTGEINASTVALVSRIQQLGGRYAETVGSLDAELEKLEAKIAANLAEMGVQ</sequence>
<evidence type="ECO:0000256" key="2">
    <source>
        <dbReference type="ARBA" id="ARBA00011900"/>
    </source>
</evidence>
<dbReference type="EMBL" id="CP017157">
    <property type="protein sequence ID" value="AOP51595.1"/>
    <property type="molecule type" value="Genomic_DNA"/>
</dbReference>
<evidence type="ECO:0000256" key="5">
    <source>
        <dbReference type="ARBA" id="ARBA00022691"/>
    </source>
</evidence>
<evidence type="ECO:0000256" key="7">
    <source>
        <dbReference type="ARBA" id="ARBA00047942"/>
    </source>
</evidence>
<feature type="domain" description="DNA methylase adenine-specific" evidence="8">
    <location>
        <begin position="113"/>
        <end position="420"/>
    </location>
</feature>
<dbReference type="PROSITE" id="PS00092">
    <property type="entry name" value="N6_MTASE"/>
    <property type="match status" value="1"/>
</dbReference>
<evidence type="ECO:0000259" key="8">
    <source>
        <dbReference type="Pfam" id="PF02384"/>
    </source>
</evidence>
<dbReference type="PANTHER" id="PTHR42933">
    <property type="entry name" value="SLR6095 PROTEIN"/>
    <property type="match status" value="1"/>
</dbReference>
<keyword evidence="3" id="KW-0489">Methyltransferase</keyword>
<dbReference type="GO" id="GO:0003677">
    <property type="term" value="F:DNA binding"/>
    <property type="evidence" value="ECO:0007669"/>
    <property type="project" value="InterPro"/>
</dbReference>
<dbReference type="Gene3D" id="3.40.50.150">
    <property type="entry name" value="Vaccinia Virus protein VP39"/>
    <property type="match status" value="1"/>
</dbReference>
<evidence type="ECO:0000256" key="1">
    <source>
        <dbReference type="ARBA" id="ARBA00006594"/>
    </source>
</evidence>
<dbReference type="Proteomes" id="UP000094094">
    <property type="component" value="Chromosome"/>
</dbReference>
<dbReference type="EC" id="2.1.1.72" evidence="2"/>
<organism evidence="10 11">
    <name type="scientific">Streptomyces lydicus</name>
    <dbReference type="NCBI Taxonomy" id="47763"/>
    <lineage>
        <taxon>Bacteria</taxon>
        <taxon>Bacillati</taxon>
        <taxon>Actinomycetota</taxon>
        <taxon>Actinomycetes</taxon>
        <taxon>Kitasatosporales</taxon>
        <taxon>Streptomycetaceae</taxon>
        <taxon>Streptomyces</taxon>
    </lineage>
</organism>
<evidence type="ECO:0000313" key="11">
    <source>
        <dbReference type="Proteomes" id="UP000094094"/>
    </source>
</evidence>
<keyword evidence="5" id="KW-0949">S-adenosyl-L-methionine</keyword>
<dbReference type="GO" id="GO:0032259">
    <property type="term" value="P:methylation"/>
    <property type="evidence" value="ECO:0007669"/>
    <property type="project" value="UniProtKB-KW"/>
</dbReference>
<comment type="similarity">
    <text evidence="1">Belongs to the N(4)/N(6)-methyltransferase family.</text>
</comment>
<keyword evidence="4" id="KW-0808">Transferase</keyword>
<dbReference type="Gene3D" id="1.20.1260.30">
    <property type="match status" value="2"/>
</dbReference>
<dbReference type="Pfam" id="PF12161">
    <property type="entry name" value="HsdM_N"/>
    <property type="match status" value="1"/>
</dbReference>
<reference evidence="10 11" key="1">
    <citation type="submission" date="2016-09" db="EMBL/GenBank/DDBJ databases">
        <title>Complete genome sequencing of Streptomyces lydicus 103 and metabolic pathways analysis of antibiotic biosynthesis.</title>
        <authorList>
            <person name="Jia N."/>
            <person name="Ding M.-Z."/>
            <person name="Gao F."/>
            <person name="Yuan Y.-J."/>
        </authorList>
    </citation>
    <scope>NUCLEOTIDE SEQUENCE [LARGE SCALE GENOMIC DNA]</scope>
    <source>
        <strain evidence="10 11">103</strain>
    </source>
</reference>
<evidence type="ECO:0000256" key="3">
    <source>
        <dbReference type="ARBA" id="ARBA00022603"/>
    </source>
</evidence>
<dbReference type="KEGG" id="slc:SL103_30425"/>
<evidence type="ECO:0000256" key="6">
    <source>
        <dbReference type="ARBA" id="ARBA00022747"/>
    </source>
</evidence>
<dbReference type="PANTHER" id="PTHR42933:SF3">
    <property type="entry name" value="TYPE I RESTRICTION ENZYME MJAVIII METHYLASE SUBUNIT"/>
    <property type="match status" value="1"/>
</dbReference>
<dbReference type="InterPro" id="IPR022749">
    <property type="entry name" value="D12N6_MeTrfase_N"/>
</dbReference>
<keyword evidence="11" id="KW-1185">Reference proteome</keyword>
<dbReference type="InterPro" id="IPR004546">
    <property type="entry name" value="Restrct_endonuc_T1M"/>
</dbReference>
<keyword evidence="6" id="KW-0680">Restriction system</keyword>
<dbReference type="InterPro" id="IPR002052">
    <property type="entry name" value="DNA_methylase_N6_adenine_CS"/>
</dbReference>
<dbReference type="REBASE" id="159803">
    <property type="entry name" value="M.Sly103ORF30425P"/>
</dbReference>
<comment type="catalytic activity">
    <reaction evidence="7">
        <text>a 2'-deoxyadenosine in DNA + S-adenosyl-L-methionine = an N(6)-methyl-2'-deoxyadenosine in DNA + S-adenosyl-L-homocysteine + H(+)</text>
        <dbReference type="Rhea" id="RHEA:15197"/>
        <dbReference type="Rhea" id="RHEA-COMP:12418"/>
        <dbReference type="Rhea" id="RHEA-COMP:12419"/>
        <dbReference type="ChEBI" id="CHEBI:15378"/>
        <dbReference type="ChEBI" id="CHEBI:57856"/>
        <dbReference type="ChEBI" id="CHEBI:59789"/>
        <dbReference type="ChEBI" id="CHEBI:90615"/>
        <dbReference type="ChEBI" id="CHEBI:90616"/>
        <dbReference type="EC" id="2.1.1.72"/>
    </reaction>
</comment>
<dbReference type="NCBIfam" id="TIGR00497">
    <property type="entry name" value="hsdM"/>
    <property type="match status" value="1"/>
</dbReference>
<feature type="domain" description="N6 adenine-specific DNA methyltransferase N-terminal" evidence="9">
    <location>
        <begin position="1"/>
        <end position="100"/>
    </location>
</feature>
<dbReference type="PRINTS" id="PR00507">
    <property type="entry name" value="N12N6MTFRASE"/>
</dbReference>
<gene>
    <name evidence="10" type="ORF">SL103_30425</name>
</gene>